<sequence length="336" mass="38076">MLRVAVIGLGTVSIVHLRGIIQSDMAELVAVCDIDPSKSTIAGDTPFYTDYQEMLDHEELDVVHVCLPHYLHDTVTLEVAKRGIHVLCEKPVTVNYQRSQALVDDLKALNNGAKVAICFQNRLNASVIELKRILQEEDTTDIVAVKGLVAWYRGEEYYEEKPWRGTIEEAGSGTIINQSIHTLDLLHYVIDDQWVDVRASVHNILDYDIEVEDSANANFTFEKGAHGLFYATNAYYGNDSVELQVVTKQSRYTIKDNKLFNDEWKCLAEDAKLPDSKIYYGPGHQDCMEQFYKAVNEDTNDYCSVADALPTMEMIDAMKRSSKENKRIYKEAFLNG</sequence>
<accession>A0A2N6UDQ5</accession>
<comment type="caution">
    <text evidence="3">The sequence shown here is derived from an EMBL/GenBank/DDBJ whole genome shotgun (WGS) entry which is preliminary data.</text>
</comment>
<dbReference type="GO" id="GO:0000166">
    <property type="term" value="F:nucleotide binding"/>
    <property type="evidence" value="ECO:0007669"/>
    <property type="project" value="InterPro"/>
</dbReference>
<dbReference type="InterPro" id="IPR000683">
    <property type="entry name" value="Gfo/Idh/MocA-like_OxRdtase_N"/>
</dbReference>
<dbReference type="SUPFAM" id="SSF51735">
    <property type="entry name" value="NAD(P)-binding Rossmann-fold domains"/>
    <property type="match status" value="1"/>
</dbReference>
<dbReference type="PANTHER" id="PTHR43249:SF1">
    <property type="entry name" value="D-GLUCOSIDE 3-DEHYDROGENASE"/>
    <property type="match status" value="1"/>
</dbReference>
<dbReference type="Proteomes" id="UP000235701">
    <property type="component" value="Unassembled WGS sequence"/>
</dbReference>
<evidence type="ECO:0000259" key="1">
    <source>
        <dbReference type="Pfam" id="PF01408"/>
    </source>
</evidence>
<dbReference type="Pfam" id="PF01408">
    <property type="entry name" value="GFO_IDH_MocA"/>
    <property type="match status" value="1"/>
</dbReference>
<dbReference type="OrthoDB" id="9815825at2"/>
<dbReference type="RefSeq" id="WP_070467646.1">
    <property type="nucleotide sequence ID" value="NZ_PNHQ01000010.1"/>
</dbReference>
<evidence type="ECO:0000313" key="3">
    <source>
        <dbReference type="EMBL" id="PMC79686.1"/>
    </source>
</evidence>
<gene>
    <name evidence="3" type="ORF">CJ191_05060</name>
</gene>
<feature type="domain" description="Gfo/Idh/MocA-like oxidoreductase N-terminal" evidence="1">
    <location>
        <begin position="2"/>
        <end position="110"/>
    </location>
</feature>
<dbReference type="PANTHER" id="PTHR43249">
    <property type="entry name" value="UDP-N-ACETYL-2-AMINO-2-DEOXY-D-GLUCURONATE OXIDASE"/>
    <property type="match status" value="1"/>
</dbReference>
<proteinExistence type="predicted"/>
<dbReference type="AlphaFoldDB" id="A0A2N6UDQ5"/>
<evidence type="ECO:0000259" key="2">
    <source>
        <dbReference type="Pfam" id="PF22725"/>
    </source>
</evidence>
<protein>
    <submittedName>
        <fullName evidence="3">Gfo/Idh/MocA family oxidoreductase</fullName>
    </submittedName>
</protein>
<dbReference type="Gene3D" id="3.40.50.720">
    <property type="entry name" value="NAD(P)-binding Rossmann-like Domain"/>
    <property type="match status" value="1"/>
</dbReference>
<organism evidence="3 4">
    <name type="scientific">Aerococcus viridans</name>
    <dbReference type="NCBI Taxonomy" id="1377"/>
    <lineage>
        <taxon>Bacteria</taxon>
        <taxon>Bacillati</taxon>
        <taxon>Bacillota</taxon>
        <taxon>Bacilli</taxon>
        <taxon>Lactobacillales</taxon>
        <taxon>Aerococcaceae</taxon>
        <taxon>Aerococcus</taxon>
    </lineage>
</organism>
<dbReference type="InterPro" id="IPR052515">
    <property type="entry name" value="Gfo/Idh/MocA_Oxidoreductase"/>
</dbReference>
<dbReference type="Pfam" id="PF22725">
    <property type="entry name" value="GFO_IDH_MocA_C3"/>
    <property type="match status" value="1"/>
</dbReference>
<keyword evidence="4" id="KW-1185">Reference proteome</keyword>
<dbReference type="Gene3D" id="3.30.360.10">
    <property type="entry name" value="Dihydrodipicolinate Reductase, domain 2"/>
    <property type="match status" value="1"/>
</dbReference>
<feature type="domain" description="GFO/IDH/MocA-like oxidoreductase" evidence="2">
    <location>
        <begin position="129"/>
        <end position="247"/>
    </location>
</feature>
<dbReference type="SUPFAM" id="SSF55347">
    <property type="entry name" value="Glyceraldehyde-3-phosphate dehydrogenase-like, C-terminal domain"/>
    <property type="match status" value="1"/>
</dbReference>
<dbReference type="EMBL" id="PNHQ01000010">
    <property type="protein sequence ID" value="PMC79686.1"/>
    <property type="molecule type" value="Genomic_DNA"/>
</dbReference>
<dbReference type="InterPro" id="IPR055170">
    <property type="entry name" value="GFO_IDH_MocA-like_dom"/>
</dbReference>
<dbReference type="InterPro" id="IPR036291">
    <property type="entry name" value="NAD(P)-bd_dom_sf"/>
</dbReference>
<name>A0A2N6UDQ5_9LACT</name>
<reference evidence="3 4" key="1">
    <citation type="submission" date="2017-09" db="EMBL/GenBank/DDBJ databases">
        <title>Bacterial strain isolated from the female urinary microbiota.</title>
        <authorList>
            <person name="Thomas-White K."/>
            <person name="Kumar N."/>
            <person name="Forster S."/>
            <person name="Putonti C."/>
            <person name="Lawley T."/>
            <person name="Wolfe A.J."/>
        </authorList>
    </citation>
    <scope>NUCLEOTIDE SEQUENCE [LARGE SCALE GENOMIC DNA]</scope>
    <source>
        <strain evidence="3 4">UMB0240</strain>
    </source>
</reference>
<evidence type="ECO:0000313" key="4">
    <source>
        <dbReference type="Proteomes" id="UP000235701"/>
    </source>
</evidence>